<dbReference type="STRING" id="338963.Pcar_1291"/>
<accession>Q3A517</accession>
<dbReference type="Pfam" id="PF04463">
    <property type="entry name" value="2-thiour_desulf"/>
    <property type="match status" value="1"/>
</dbReference>
<dbReference type="RefSeq" id="WP_011341015.1">
    <property type="nucleotide sequence ID" value="NC_007498.2"/>
</dbReference>
<dbReference type="InterPro" id="IPR007553">
    <property type="entry name" value="2-thiour_desulf"/>
</dbReference>
<evidence type="ECO:0000313" key="2">
    <source>
        <dbReference type="Proteomes" id="UP000002534"/>
    </source>
</evidence>
<keyword evidence="2" id="KW-1185">Reference proteome</keyword>
<dbReference type="KEGG" id="pca:Pcar_1291"/>
<sequence length="149" mass="16147">MSHPILVSACLLGLATRYDGRSKYNEKVRHYLQQHKMIPIPVCPEQLAGLPTPRPMTFFAEGSGAEVLNGSGLVIRTDQTDMNTVFVQGAKETLKIAQLTGCTHALFKDGSPSCGVHRICRQGSKVAGQGITTALLQRNGLQIISEEDL</sequence>
<dbReference type="EMBL" id="CP000142">
    <property type="protein sequence ID" value="ABA88540.1"/>
    <property type="molecule type" value="Genomic_DNA"/>
</dbReference>
<evidence type="ECO:0000313" key="1">
    <source>
        <dbReference type="EMBL" id="ABA88540.1"/>
    </source>
</evidence>
<protein>
    <submittedName>
        <fullName evidence="1">Uncharacterized protein</fullName>
    </submittedName>
</protein>
<dbReference type="PANTHER" id="PTHR30087">
    <property type="entry name" value="INNER MEMBRANE PROTEIN"/>
    <property type="match status" value="1"/>
</dbReference>
<organism evidence="1 2">
    <name type="scientific">Syntrophotalea carbinolica (strain DSM 2380 / NBRC 103641 / GraBd1)</name>
    <name type="common">Pelobacter carbinolicus</name>
    <dbReference type="NCBI Taxonomy" id="338963"/>
    <lineage>
        <taxon>Bacteria</taxon>
        <taxon>Pseudomonadati</taxon>
        <taxon>Thermodesulfobacteriota</taxon>
        <taxon>Desulfuromonadia</taxon>
        <taxon>Desulfuromonadales</taxon>
        <taxon>Syntrophotaleaceae</taxon>
        <taxon>Syntrophotalea</taxon>
    </lineage>
</organism>
<dbReference type="HOGENOM" id="CLU_076318_1_1_7"/>
<reference evidence="1 2" key="2">
    <citation type="journal article" date="2012" name="BMC Genomics">
        <title>The genome of Pelobacter carbinolicus reveals surprising metabolic capabilities and physiological features.</title>
        <authorList>
            <person name="Aklujkar M."/>
            <person name="Haveman S.A."/>
            <person name="Didonato R.Jr."/>
            <person name="Chertkov O."/>
            <person name="Han C.S."/>
            <person name="Land M.L."/>
            <person name="Brown P."/>
            <person name="Lovley D.R."/>
        </authorList>
    </citation>
    <scope>NUCLEOTIDE SEQUENCE [LARGE SCALE GENOMIC DNA]</scope>
    <source>
        <strain evidence="2">DSM 2380 / NBRC 103641 / GraBd1</strain>
    </source>
</reference>
<gene>
    <name evidence="1" type="ordered locus">Pcar_1291</name>
</gene>
<dbReference type="OrthoDB" id="495783at2"/>
<dbReference type="eggNOG" id="COG1683">
    <property type="taxonomic scope" value="Bacteria"/>
</dbReference>
<dbReference type="PANTHER" id="PTHR30087:SF1">
    <property type="entry name" value="HYPOTHETICAL CYTOSOLIC PROTEIN"/>
    <property type="match status" value="1"/>
</dbReference>
<dbReference type="AlphaFoldDB" id="Q3A517"/>
<name>Q3A517_SYNC1</name>
<reference evidence="2" key="1">
    <citation type="submission" date="2005-10" db="EMBL/GenBank/DDBJ databases">
        <title>Complete sequence of Pelobacter carbinolicus DSM 2380.</title>
        <authorList>
            <person name="Copeland A."/>
            <person name="Lucas S."/>
            <person name="Lapidus A."/>
            <person name="Barry K."/>
            <person name="Detter J.C."/>
            <person name="Glavina T."/>
            <person name="Hammon N."/>
            <person name="Israni S."/>
            <person name="Pitluck S."/>
            <person name="Chertkov O."/>
            <person name="Schmutz J."/>
            <person name="Larimer F."/>
            <person name="Land M."/>
            <person name="Kyrpides N."/>
            <person name="Ivanova N."/>
            <person name="Richardson P."/>
        </authorList>
    </citation>
    <scope>NUCLEOTIDE SEQUENCE [LARGE SCALE GENOMIC DNA]</scope>
    <source>
        <strain evidence="2">DSM 2380 / NBRC 103641 / GraBd1</strain>
    </source>
</reference>
<dbReference type="Proteomes" id="UP000002534">
    <property type="component" value="Chromosome"/>
</dbReference>
<proteinExistence type="predicted"/>